<dbReference type="InterPro" id="IPR017853">
    <property type="entry name" value="GH"/>
</dbReference>
<keyword evidence="6" id="KW-0521">NADP</keyword>
<reference evidence="9" key="1">
    <citation type="journal article" date="2019" name="Int. J. Syst. Evol. Microbiol.">
        <title>The Global Catalogue of Microorganisms (GCM) 10K type strain sequencing project: providing services to taxonomists for standard genome sequencing and annotation.</title>
        <authorList>
            <consortium name="The Broad Institute Genomics Platform"/>
            <consortium name="The Broad Institute Genome Sequencing Center for Infectious Disease"/>
            <person name="Wu L."/>
            <person name="Ma J."/>
        </authorList>
    </citation>
    <scope>NUCLEOTIDE SEQUENCE [LARGE SCALE GENOMIC DNA]</scope>
    <source>
        <strain evidence="9">JCM 17919</strain>
    </source>
</reference>
<keyword evidence="9" id="KW-1185">Reference proteome</keyword>
<name>A0ABP8GTN8_9BACT</name>
<accession>A0ABP8GTN8</accession>
<dbReference type="EC" id="1.1.1.133" evidence="3 6"/>
<comment type="caution">
    <text evidence="8">The sequence shown here is derived from an EMBL/GenBank/DDBJ whole genome shotgun (WGS) entry which is preliminary data.</text>
</comment>
<gene>
    <name evidence="8" type="ORF">GCM10023184_20500</name>
</gene>
<dbReference type="Proteomes" id="UP001501725">
    <property type="component" value="Unassembled WGS sequence"/>
</dbReference>
<dbReference type="EMBL" id="BAABGY010000007">
    <property type="protein sequence ID" value="GAA4329725.1"/>
    <property type="molecule type" value="Genomic_DNA"/>
</dbReference>
<dbReference type="InterPro" id="IPR036291">
    <property type="entry name" value="NAD(P)-bd_dom_sf"/>
</dbReference>
<dbReference type="SUPFAM" id="SSF51735">
    <property type="entry name" value="NAD(P)-binding Rossmann-fold domains"/>
    <property type="match status" value="1"/>
</dbReference>
<organism evidence="8 9">
    <name type="scientific">Flaviaesturariibacter amylovorans</name>
    <dbReference type="NCBI Taxonomy" id="1084520"/>
    <lineage>
        <taxon>Bacteria</taxon>
        <taxon>Pseudomonadati</taxon>
        <taxon>Bacteroidota</taxon>
        <taxon>Chitinophagia</taxon>
        <taxon>Chitinophagales</taxon>
        <taxon>Chitinophagaceae</taxon>
        <taxon>Flaviaestuariibacter</taxon>
    </lineage>
</organism>
<dbReference type="PANTHER" id="PTHR10491:SF4">
    <property type="entry name" value="METHIONINE ADENOSYLTRANSFERASE 2 SUBUNIT BETA"/>
    <property type="match status" value="1"/>
</dbReference>
<evidence type="ECO:0000256" key="6">
    <source>
        <dbReference type="RuleBase" id="RU364082"/>
    </source>
</evidence>
<dbReference type="Pfam" id="PF04321">
    <property type="entry name" value="RmlD_sub_bind"/>
    <property type="match status" value="1"/>
</dbReference>
<evidence type="ECO:0000256" key="1">
    <source>
        <dbReference type="ARBA" id="ARBA00004781"/>
    </source>
</evidence>
<keyword evidence="6" id="KW-0560">Oxidoreductase</keyword>
<evidence type="ECO:0000256" key="3">
    <source>
        <dbReference type="ARBA" id="ARBA00012929"/>
    </source>
</evidence>
<comment type="function">
    <text evidence="6">Catalyzes the reduction of dTDP-6-deoxy-L-lyxo-4-hexulose to yield dTDP-L-rhamnose.</text>
</comment>
<feature type="domain" description="RmlD-like substrate binding" evidence="7">
    <location>
        <begin position="448"/>
        <end position="704"/>
    </location>
</feature>
<evidence type="ECO:0000256" key="2">
    <source>
        <dbReference type="ARBA" id="ARBA00010944"/>
    </source>
</evidence>
<comment type="catalytic activity">
    <reaction evidence="5">
        <text>dTDP-beta-L-rhamnose + NADP(+) = dTDP-4-dehydro-beta-L-rhamnose + NADPH + H(+)</text>
        <dbReference type="Rhea" id="RHEA:21796"/>
        <dbReference type="ChEBI" id="CHEBI:15378"/>
        <dbReference type="ChEBI" id="CHEBI:57510"/>
        <dbReference type="ChEBI" id="CHEBI:57783"/>
        <dbReference type="ChEBI" id="CHEBI:58349"/>
        <dbReference type="ChEBI" id="CHEBI:62830"/>
        <dbReference type="EC" id="1.1.1.133"/>
    </reaction>
</comment>
<dbReference type="RefSeq" id="WP_345255559.1">
    <property type="nucleotide sequence ID" value="NZ_BAABGY010000007.1"/>
</dbReference>
<evidence type="ECO:0000313" key="8">
    <source>
        <dbReference type="EMBL" id="GAA4329725.1"/>
    </source>
</evidence>
<dbReference type="InterPro" id="IPR005913">
    <property type="entry name" value="dTDP_dehydrorham_reduct"/>
</dbReference>
<comment type="pathway">
    <text evidence="1 6">Carbohydrate biosynthesis; dTDP-L-rhamnose biosynthesis.</text>
</comment>
<dbReference type="InterPro" id="IPR029903">
    <property type="entry name" value="RmlD-like-bd"/>
</dbReference>
<evidence type="ECO:0000313" key="9">
    <source>
        <dbReference type="Proteomes" id="UP001501725"/>
    </source>
</evidence>
<dbReference type="SUPFAM" id="SSF51445">
    <property type="entry name" value="(Trans)glycosidases"/>
    <property type="match status" value="1"/>
</dbReference>
<comment type="similarity">
    <text evidence="2 6">Belongs to the dTDP-4-dehydrorhamnose reductase family.</text>
</comment>
<dbReference type="CDD" id="cd05254">
    <property type="entry name" value="dTDP_HR_like_SDR_e"/>
    <property type="match status" value="1"/>
</dbReference>
<evidence type="ECO:0000256" key="5">
    <source>
        <dbReference type="ARBA" id="ARBA00048200"/>
    </source>
</evidence>
<proteinExistence type="inferred from homology"/>
<sequence>MEQDRNYKPELWGGIECTINRVRSRFFDQLEAAGLYTTSFKDEIASLGLRRLRFPVLWERHQPERSTDIDWSWTQGQLEFFRDQRIDVIAGLVHHGSGPSFTNLLDPDFPELLAEYAGKVATQFPWLRYYTPVNEPLTTARFSALYGLWYPHRTDDRSFLLALLHQLKGVVLSMQAIRAVNPEAQLVQTEDLGKTYSTERLAYQAQFENERRWLTYDVLCGRLREGHPLWNYVTRFDLPQGLLEFFQEHPCQPDTFGFNYYVTSERFLDHDTKKYAPLKAGGNGRHRYVDVEAVRVPVDEPTGVSVLLEEAWERYRRPMAVTECHLHCTREEQLRWFQYIYGSCQALAERGVGIQAVTAWALFGSRGWNRLLTQPGGDYEPGVFDLRGGTPRATALTRYVQSLGSGTPPDNFLLNQAGWWQREMRYLDACVVPATEIRAAQTGQEQPLLIIGKRGTLGQAFARICQVRGLPYRILSRQECDISSAPSVAAALELYQPWAVVNAAGYVRVDDAERETEACLRDNFEGPLQLGLACRDRGIRYMAFSSDLVFDGTKGSAYVESDAARPLNCYGRSKHLLEQALLARYPQALIIRTSAFFGPWDQYNFFHWVQMSLEAANPVPVADDMIVSPTYVPDLVNAALDLLIDAEGGLWHLANGGAFRWSELAYMVAEKLDLDKSLIRPQPAAHMNYAAARPLHSALGSEKAPLLPDAPNAFHRYFAEKIRSVELLDQ</sequence>
<protein>
    <recommendedName>
        <fullName evidence="4 6">dTDP-4-dehydrorhamnose reductase</fullName>
        <ecNumber evidence="3 6">1.1.1.133</ecNumber>
    </recommendedName>
</protein>
<dbReference type="Gene3D" id="3.40.50.720">
    <property type="entry name" value="NAD(P)-binding Rossmann-like Domain"/>
    <property type="match status" value="1"/>
</dbReference>
<evidence type="ECO:0000259" key="7">
    <source>
        <dbReference type="Pfam" id="PF04321"/>
    </source>
</evidence>
<dbReference type="PANTHER" id="PTHR10491">
    <property type="entry name" value="DTDP-4-DEHYDRORHAMNOSE REDUCTASE"/>
    <property type="match status" value="1"/>
</dbReference>
<evidence type="ECO:0000256" key="4">
    <source>
        <dbReference type="ARBA" id="ARBA00017099"/>
    </source>
</evidence>
<dbReference type="Gene3D" id="3.20.20.80">
    <property type="entry name" value="Glycosidases"/>
    <property type="match status" value="1"/>
</dbReference>
<dbReference type="Gene3D" id="3.90.25.10">
    <property type="entry name" value="UDP-galactose 4-epimerase, domain 1"/>
    <property type="match status" value="1"/>
</dbReference>